<comment type="caution">
    <text evidence="2">The sequence shown here is derived from an EMBL/GenBank/DDBJ whole genome shotgun (WGS) entry which is preliminary data.</text>
</comment>
<keyword evidence="3" id="KW-1185">Reference proteome</keyword>
<feature type="transmembrane region" description="Helical" evidence="1">
    <location>
        <begin position="26"/>
        <end position="49"/>
    </location>
</feature>
<proteinExistence type="predicted"/>
<organism evidence="2 3">
    <name type="scientific">Saccharomonospora amisosensis</name>
    <dbReference type="NCBI Taxonomy" id="1128677"/>
    <lineage>
        <taxon>Bacteria</taxon>
        <taxon>Bacillati</taxon>
        <taxon>Actinomycetota</taxon>
        <taxon>Actinomycetes</taxon>
        <taxon>Pseudonocardiales</taxon>
        <taxon>Pseudonocardiaceae</taxon>
        <taxon>Saccharomonospora</taxon>
    </lineage>
</organism>
<dbReference type="RefSeq" id="WP_167168012.1">
    <property type="nucleotide sequence ID" value="NZ_JAAOYM010000001.1"/>
</dbReference>
<reference evidence="2 3" key="1">
    <citation type="submission" date="2020-03" db="EMBL/GenBank/DDBJ databases">
        <title>Sequencing the genomes of 1000 actinobacteria strains.</title>
        <authorList>
            <person name="Klenk H.-P."/>
        </authorList>
    </citation>
    <scope>NUCLEOTIDE SEQUENCE [LARGE SCALE GENOMIC DNA]</scope>
    <source>
        <strain evidence="2 3">DSM 45685</strain>
    </source>
</reference>
<dbReference type="Proteomes" id="UP000545493">
    <property type="component" value="Unassembled WGS sequence"/>
</dbReference>
<keyword evidence="1" id="KW-0472">Membrane</keyword>
<sequence length="142" mass="15510">MTTNDAGGTRLPSGRREADRELGKPVVVLLTLLTLANVYAMVSGVALVADEFEHGRELDDLSTRLAVLSLVEAVVSLAFLTAAWLRRLWGVHAYLAVKVVMVLLISVAARQFVPLALLPALLGVLLWAAVHHAGWRPRDPRW</sequence>
<feature type="transmembrane region" description="Helical" evidence="1">
    <location>
        <begin position="91"/>
        <end position="109"/>
    </location>
</feature>
<keyword evidence="1" id="KW-1133">Transmembrane helix</keyword>
<evidence type="ECO:0000256" key="1">
    <source>
        <dbReference type="SAM" id="Phobius"/>
    </source>
</evidence>
<feature type="transmembrane region" description="Helical" evidence="1">
    <location>
        <begin position="115"/>
        <end position="135"/>
    </location>
</feature>
<dbReference type="EMBL" id="JAAOYM010000001">
    <property type="protein sequence ID" value="NIJ11130.1"/>
    <property type="molecule type" value="Genomic_DNA"/>
</dbReference>
<evidence type="ECO:0000313" key="3">
    <source>
        <dbReference type="Proteomes" id="UP000545493"/>
    </source>
</evidence>
<keyword evidence="1" id="KW-0812">Transmembrane</keyword>
<evidence type="ECO:0000313" key="2">
    <source>
        <dbReference type="EMBL" id="NIJ11130.1"/>
    </source>
</evidence>
<gene>
    <name evidence="2" type="ORF">FHU38_001474</name>
</gene>
<accession>A0A7X5UN84</accession>
<protein>
    <submittedName>
        <fullName evidence="2">Uncharacterized protein</fullName>
    </submittedName>
</protein>
<dbReference type="AlphaFoldDB" id="A0A7X5UN84"/>
<name>A0A7X5UN84_9PSEU</name>
<feature type="transmembrane region" description="Helical" evidence="1">
    <location>
        <begin position="61"/>
        <end position="84"/>
    </location>
</feature>